<evidence type="ECO:0000256" key="1">
    <source>
        <dbReference type="SAM" id="SignalP"/>
    </source>
</evidence>
<gene>
    <name evidence="2" type="ORF">DTL42_09160</name>
</gene>
<reference evidence="2 3" key="1">
    <citation type="submission" date="2018-07" db="EMBL/GenBank/DDBJ databases">
        <title>Comparative genomes isolates from brazilian mangrove.</title>
        <authorList>
            <person name="De Araujo J.E."/>
            <person name="Taketani R.G."/>
            <person name="Silva M.C.P."/>
            <person name="Lourenco M.V."/>
            <person name="Oliveira V.M."/>
            <person name="Andreote F.D."/>
        </authorList>
    </citation>
    <scope>NUCLEOTIDE SEQUENCE [LARGE SCALE GENOMIC DNA]</scope>
    <source>
        <strain evidence="2 3">HEX PRIS-MGV</strain>
    </source>
</reference>
<proteinExistence type="predicted"/>
<accession>A0A368KTU9</accession>
<feature type="signal peptide" evidence="1">
    <location>
        <begin position="1"/>
        <end position="25"/>
    </location>
</feature>
<sequence length="97" mass="11003">MFRTLLIVAVVAAGFVLTATPNAEAGWRRYYRPGVVNNRYNYGPRVSVYRTPYNRNYYRPNFYQYRGYGPRGYGGYGYPGVYGGFGYGPGVSFGFGF</sequence>
<organism evidence="2 3">
    <name type="scientific">Bremerella cremea</name>
    <dbReference type="NCBI Taxonomy" id="1031537"/>
    <lineage>
        <taxon>Bacteria</taxon>
        <taxon>Pseudomonadati</taxon>
        <taxon>Planctomycetota</taxon>
        <taxon>Planctomycetia</taxon>
        <taxon>Pirellulales</taxon>
        <taxon>Pirellulaceae</taxon>
        <taxon>Bremerella</taxon>
    </lineage>
</organism>
<evidence type="ECO:0000313" key="3">
    <source>
        <dbReference type="Proteomes" id="UP000253562"/>
    </source>
</evidence>
<dbReference type="OrthoDB" id="292263at2"/>
<evidence type="ECO:0000313" key="2">
    <source>
        <dbReference type="EMBL" id="RCS52973.1"/>
    </source>
</evidence>
<feature type="chain" id="PRO_5017008985" evidence="1">
    <location>
        <begin position="26"/>
        <end position="97"/>
    </location>
</feature>
<dbReference type="AlphaFoldDB" id="A0A368KTU9"/>
<dbReference type="Proteomes" id="UP000253562">
    <property type="component" value="Unassembled WGS sequence"/>
</dbReference>
<name>A0A368KTU9_9BACT</name>
<dbReference type="RefSeq" id="WP_114368397.1">
    <property type="nucleotide sequence ID" value="NZ_QPEX01000011.1"/>
</dbReference>
<dbReference type="EMBL" id="QPEX01000011">
    <property type="protein sequence ID" value="RCS52973.1"/>
    <property type="molecule type" value="Genomic_DNA"/>
</dbReference>
<comment type="caution">
    <text evidence="2">The sequence shown here is derived from an EMBL/GenBank/DDBJ whole genome shotgun (WGS) entry which is preliminary data.</text>
</comment>
<keyword evidence="1" id="KW-0732">Signal</keyword>
<protein>
    <submittedName>
        <fullName evidence="2">Uncharacterized protein</fullName>
    </submittedName>
</protein>